<dbReference type="AlphaFoldDB" id="A0AA35L5C5"/>
<organism evidence="1 2">
    <name type="scientific">Podarcis lilfordi</name>
    <name type="common">Lilford's wall lizard</name>
    <dbReference type="NCBI Taxonomy" id="74358"/>
    <lineage>
        <taxon>Eukaryota</taxon>
        <taxon>Metazoa</taxon>
        <taxon>Chordata</taxon>
        <taxon>Craniata</taxon>
        <taxon>Vertebrata</taxon>
        <taxon>Euteleostomi</taxon>
        <taxon>Lepidosauria</taxon>
        <taxon>Squamata</taxon>
        <taxon>Bifurcata</taxon>
        <taxon>Unidentata</taxon>
        <taxon>Episquamata</taxon>
        <taxon>Laterata</taxon>
        <taxon>Lacertibaenia</taxon>
        <taxon>Lacertidae</taxon>
        <taxon>Podarcis</taxon>
    </lineage>
</organism>
<dbReference type="EMBL" id="OX395138">
    <property type="protein sequence ID" value="CAI5790130.1"/>
    <property type="molecule type" value="Genomic_DNA"/>
</dbReference>
<reference evidence="1" key="1">
    <citation type="submission" date="2022-12" db="EMBL/GenBank/DDBJ databases">
        <authorList>
            <person name="Alioto T."/>
            <person name="Alioto T."/>
            <person name="Gomez Garrido J."/>
        </authorList>
    </citation>
    <scope>NUCLEOTIDE SEQUENCE</scope>
</reference>
<dbReference type="PROSITE" id="PS51257">
    <property type="entry name" value="PROKAR_LIPOPROTEIN"/>
    <property type="match status" value="1"/>
</dbReference>
<proteinExistence type="predicted"/>
<dbReference type="Proteomes" id="UP001178461">
    <property type="component" value="Chromosome 13"/>
</dbReference>
<keyword evidence="2" id="KW-1185">Reference proteome</keyword>
<gene>
    <name evidence="1" type="ORF">PODLI_1B009866</name>
</gene>
<name>A0AA35L5C5_9SAUR</name>
<evidence type="ECO:0000313" key="2">
    <source>
        <dbReference type="Proteomes" id="UP001178461"/>
    </source>
</evidence>
<sequence length="105" mass="11680">MFCESREESDKVDIGHILLSSSSLCACGATEEADHSSDVLASIRSKNECKWCLLCGRVQKQTNPAAFSLNMLEADCKNLQRVRITCLLIGKIRWYITICSVHTLA</sequence>
<protein>
    <submittedName>
        <fullName evidence="1">Uncharacterized protein</fullName>
    </submittedName>
</protein>
<accession>A0AA35L5C5</accession>
<evidence type="ECO:0000313" key="1">
    <source>
        <dbReference type="EMBL" id="CAI5790130.1"/>
    </source>
</evidence>